<feature type="domain" description="NurA" evidence="1">
    <location>
        <begin position="80"/>
        <end position="336"/>
    </location>
</feature>
<comment type="caution">
    <text evidence="2">The sequence shown here is derived from an EMBL/GenBank/DDBJ whole genome shotgun (WGS) entry which is preliminary data.</text>
</comment>
<reference evidence="2 3" key="1">
    <citation type="submission" date="2018-08" db="EMBL/GenBank/DDBJ databases">
        <title>Genomic Encyclopedia of Type Strains, Phase IV (KMG-IV): sequencing the most valuable type-strain genomes for metagenomic binning, comparative biology and taxonomic classification.</title>
        <authorList>
            <person name="Goeker M."/>
        </authorList>
    </citation>
    <scope>NUCLEOTIDE SEQUENCE [LARGE SCALE GENOMIC DNA]</scope>
    <source>
        <strain evidence="2 3">DSM 23923</strain>
    </source>
</reference>
<proteinExistence type="predicted"/>
<gene>
    <name evidence="2" type="ORF">DFR64_1869</name>
</gene>
<evidence type="ECO:0000259" key="1">
    <source>
        <dbReference type="SMART" id="SM00933"/>
    </source>
</evidence>
<sequence>MPLNYLGLQPQIQQYAQNANQSQAHFRQVLENARELFKTCASQPYDEIRKRCQGSGKRCALPLGEAFDQSYPPPAEHQPCMVLAADGSQIISSPHDAIPISLINTSLICMNTGSSDAPQISITSEILSEDRGGIEFNLLSEDLISLRRDVAELRILNDWTAPNDLPVAALRDGPLELYHEPRQGDQFEREFKNYIDGLAALAARDFTLAGYIDRTRAGLLGQMLAIYFEERSDGLAELRDTTLLAGILPAGQRSAIFALQSSSSDNYPEALRIHFFYLNVSTNDNDYIVRVEIPAWVAEDTDKVNRLHALLLAQCRIMGGRPYPYLLHRAHETAVVHFDEKAQLQDALAQELQRQGLDVPQPSNKLAAKGLQKRTRM</sequence>
<name>A0A347ZNL7_9CHLR</name>
<dbReference type="RefSeq" id="WP_116225154.1">
    <property type="nucleotide sequence ID" value="NZ_AP018437.1"/>
</dbReference>
<organism evidence="2 3">
    <name type="scientific">Pelolinea submarina</name>
    <dbReference type="NCBI Taxonomy" id="913107"/>
    <lineage>
        <taxon>Bacteria</taxon>
        <taxon>Bacillati</taxon>
        <taxon>Chloroflexota</taxon>
        <taxon>Anaerolineae</taxon>
        <taxon>Anaerolineales</taxon>
        <taxon>Anaerolineaceae</taxon>
        <taxon>Pelolinea</taxon>
    </lineage>
</organism>
<dbReference type="EMBL" id="QUMS01000002">
    <property type="protein sequence ID" value="REG08501.1"/>
    <property type="molecule type" value="Genomic_DNA"/>
</dbReference>
<accession>A0A347ZNL7</accession>
<dbReference type="AlphaFoldDB" id="A0A347ZNL7"/>
<dbReference type="SMART" id="SM00933">
    <property type="entry name" value="NurA"/>
    <property type="match status" value="1"/>
</dbReference>
<dbReference type="InterPro" id="IPR018977">
    <property type="entry name" value="NurA_domain"/>
</dbReference>
<dbReference type="Proteomes" id="UP000256388">
    <property type="component" value="Unassembled WGS sequence"/>
</dbReference>
<dbReference type="OrthoDB" id="9799918at2"/>
<protein>
    <submittedName>
        <fullName evidence="2">NurA domain-containing protein</fullName>
    </submittedName>
</protein>
<keyword evidence="3" id="KW-1185">Reference proteome</keyword>
<evidence type="ECO:0000313" key="3">
    <source>
        <dbReference type="Proteomes" id="UP000256388"/>
    </source>
</evidence>
<dbReference type="Pfam" id="PF09376">
    <property type="entry name" value="NurA"/>
    <property type="match status" value="1"/>
</dbReference>
<evidence type="ECO:0000313" key="2">
    <source>
        <dbReference type="EMBL" id="REG08501.1"/>
    </source>
</evidence>